<dbReference type="Proteomes" id="UP000717624">
    <property type="component" value="Unassembled WGS sequence"/>
</dbReference>
<dbReference type="AlphaFoldDB" id="A0A939BR00"/>
<evidence type="ECO:0000313" key="2">
    <source>
        <dbReference type="EMBL" id="MBM7589067.1"/>
    </source>
</evidence>
<proteinExistence type="predicted"/>
<dbReference type="RefSeq" id="WP_204516759.1">
    <property type="nucleotide sequence ID" value="NZ_BAABIN010000009.1"/>
</dbReference>
<dbReference type="EMBL" id="JAFBEB010000001">
    <property type="protein sequence ID" value="MBM7589067.1"/>
    <property type="molecule type" value="Genomic_DNA"/>
</dbReference>
<dbReference type="InterPro" id="IPR027954">
    <property type="entry name" value="Transcobalamin-like_C"/>
</dbReference>
<protein>
    <recommendedName>
        <fullName evidence="1">Transcobalamin-like C-terminal domain-containing protein</fullName>
    </recommendedName>
</protein>
<organism evidence="2 3">
    <name type="scientific">Brevibacillus fulvus</name>
    <dbReference type="NCBI Taxonomy" id="1125967"/>
    <lineage>
        <taxon>Bacteria</taxon>
        <taxon>Bacillati</taxon>
        <taxon>Bacillota</taxon>
        <taxon>Bacilli</taxon>
        <taxon>Bacillales</taxon>
        <taxon>Paenibacillaceae</taxon>
        <taxon>Brevibacillus</taxon>
    </lineage>
</organism>
<dbReference type="Pfam" id="PF14478">
    <property type="entry name" value="DUF4430"/>
    <property type="match status" value="1"/>
</dbReference>
<evidence type="ECO:0000313" key="3">
    <source>
        <dbReference type="Proteomes" id="UP000717624"/>
    </source>
</evidence>
<gene>
    <name evidence="2" type="ORF">JOD01_000653</name>
</gene>
<keyword evidence="3" id="KW-1185">Reference proteome</keyword>
<name>A0A939BR00_9BACL</name>
<sequence length="344" mass="38030">MKRKEWLTIAMVCVFLLAAAVGLYQYREAQTNERPLPQGQTSVTPQPDKQPEQPIAHLWITRDFGASTLLDEQVPIGQAETVSDLLQDTVDEVETSYNGSFVQSIMGIGSTGSGEQKQDWFYYVNGKAAEVAATEYTVKAGDVVWWDYHSWKYAINTPAQIGAYPHPFVDAAAEAAQTAVVMASPGYEALARQTAAWLTAHKAGQVKQIAWNDEELQAAHPLILVGDSKALANSAFLRSLWEQKQQLGLFAELTADGIRTFDQYGKPRKVWTSGGTGTLLATIHPATRQPLWIVSGTDRQGVENAAALLRTDEAEQWPLQPYFSVVLNQQQKIQLPIVDKEVQQ</sequence>
<accession>A0A939BR00</accession>
<comment type="caution">
    <text evidence="2">The sequence shown here is derived from an EMBL/GenBank/DDBJ whole genome shotgun (WGS) entry which is preliminary data.</text>
</comment>
<evidence type="ECO:0000259" key="1">
    <source>
        <dbReference type="Pfam" id="PF14478"/>
    </source>
</evidence>
<feature type="domain" description="Transcobalamin-like C-terminal" evidence="1">
    <location>
        <begin position="80"/>
        <end position="149"/>
    </location>
</feature>
<dbReference type="Gene3D" id="2.170.130.30">
    <property type="match status" value="1"/>
</dbReference>
<reference evidence="2" key="1">
    <citation type="submission" date="2021-01" db="EMBL/GenBank/DDBJ databases">
        <title>Genomic Encyclopedia of Type Strains, Phase IV (KMG-IV): sequencing the most valuable type-strain genomes for metagenomic binning, comparative biology and taxonomic classification.</title>
        <authorList>
            <person name="Goeker M."/>
        </authorList>
    </citation>
    <scope>NUCLEOTIDE SEQUENCE</scope>
    <source>
        <strain evidence="2">DSM 25523</strain>
    </source>
</reference>